<comment type="caution">
    <text evidence="1">The sequence shown here is derived from an EMBL/GenBank/DDBJ whole genome shotgun (WGS) entry which is preliminary data.</text>
</comment>
<dbReference type="AlphaFoldDB" id="A0A371F5R7"/>
<dbReference type="Proteomes" id="UP000257109">
    <property type="component" value="Unassembled WGS sequence"/>
</dbReference>
<keyword evidence="2" id="KW-1185">Reference proteome</keyword>
<evidence type="ECO:0000313" key="2">
    <source>
        <dbReference type="Proteomes" id="UP000257109"/>
    </source>
</evidence>
<name>A0A371F5R7_MUCPR</name>
<dbReference type="EMBL" id="QJKJ01010474">
    <property type="protein sequence ID" value="RDX73585.1"/>
    <property type="molecule type" value="Genomic_DNA"/>
</dbReference>
<sequence length="73" mass="7922">MTPSEISLVGGLLPSAAYSSRCTLYSVPSGIIRSCGLSWVKFVCEEDLQKHQAVNISVSVSGLHSRFLSRAFF</sequence>
<evidence type="ECO:0000313" key="1">
    <source>
        <dbReference type="EMBL" id="RDX73585.1"/>
    </source>
</evidence>
<gene>
    <name evidence="1" type="ORF">CR513_46788</name>
</gene>
<protein>
    <submittedName>
        <fullName evidence="1">Uncharacterized protein</fullName>
    </submittedName>
</protein>
<reference evidence="1" key="1">
    <citation type="submission" date="2018-05" db="EMBL/GenBank/DDBJ databases">
        <title>Draft genome of Mucuna pruriens seed.</title>
        <authorList>
            <person name="Nnadi N.E."/>
            <person name="Vos R."/>
            <person name="Hasami M.H."/>
            <person name="Devisetty U.K."/>
            <person name="Aguiy J.C."/>
        </authorList>
    </citation>
    <scope>NUCLEOTIDE SEQUENCE [LARGE SCALE GENOMIC DNA]</scope>
    <source>
        <strain evidence="1">JCA_2017</strain>
    </source>
</reference>
<organism evidence="1 2">
    <name type="scientific">Mucuna pruriens</name>
    <name type="common">Velvet bean</name>
    <name type="synonym">Dolichos pruriens</name>
    <dbReference type="NCBI Taxonomy" id="157652"/>
    <lineage>
        <taxon>Eukaryota</taxon>
        <taxon>Viridiplantae</taxon>
        <taxon>Streptophyta</taxon>
        <taxon>Embryophyta</taxon>
        <taxon>Tracheophyta</taxon>
        <taxon>Spermatophyta</taxon>
        <taxon>Magnoliopsida</taxon>
        <taxon>eudicotyledons</taxon>
        <taxon>Gunneridae</taxon>
        <taxon>Pentapetalae</taxon>
        <taxon>rosids</taxon>
        <taxon>fabids</taxon>
        <taxon>Fabales</taxon>
        <taxon>Fabaceae</taxon>
        <taxon>Papilionoideae</taxon>
        <taxon>50 kb inversion clade</taxon>
        <taxon>NPAAA clade</taxon>
        <taxon>indigoferoid/millettioid clade</taxon>
        <taxon>Phaseoleae</taxon>
        <taxon>Mucuna</taxon>
    </lineage>
</organism>
<proteinExistence type="predicted"/>
<accession>A0A371F5R7</accession>
<feature type="non-terminal residue" evidence="1">
    <location>
        <position position="1"/>
    </location>
</feature>